<feature type="domain" description="Pacifastin" evidence="2">
    <location>
        <begin position="25"/>
        <end position="59"/>
    </location>
</feature>
<reference evidence="3" key="1">
    <citation type="submission" date="2019-08" db="EMBL/GenBank/DDBJ databases">
        <title>The genome of the North American firefly Photinus pyralis.</title>
        <authorList>
            <consortium name="Photinus pyralis genome working group"/>
            <person name="Fallon T.R."/>
            <person name="Sander Lower S.E."/>
            <person name="Weng J.-K."/>
        </authorList>
    </citation>
    <scope>NUCLEOTIDE SEQUENCE</scope>
    <source>
        <strain evidence="3">TRF0915ILg1</strain>
        <tissue evidence="3">Whole body</tissue>
    </source>
</reference>
<dbReference type="OrthoDB" id="6745212at2759"/>
<sequence length="101" mass="11326">MKAIFLLEIFFLGVIIYVGASENFKCVDGVNYEENKCNGCLCDKGNLLCTLMACESHLNEKLTKCQVGTTWTEGCEQCWCVDKMGTICTLDCGEIHRRKSI</sequence>
<keyword evidence="4" id="KW-1185">Reference proteome</keyword>
<keyword evidence="1" id="KW-0732">Signal</keyword>
<dbReference type="Pfam" id="PF05375">
    <property type="entry name" value="Pacifastin_I"/>
    <property type="match status" value="1"/>
</dbReference>
<proteinExistence type="predicted"/>
<dbReference type="InterPro" id="IPR008037">
    <property type="entry name" value="Pacifastin_dom"/>
</dbReference>
<gene>
    <name evidence="3" type="ORF">ILUMI_17861</name>
</gene>
<dbReference type="GO" id="GO:0030414">
    <property type="term" value="F:peptidase inhibitor activity"/>
    <property type="evidence" value="ECO:0007669"/>
    <property type="project" value="InterPro"/>
</dbReference>
<dbReference type="AlphaFoldDB" id="A0A8K0G4P1"/>
<comment type="caution">
    <text evidence="3">The sequence shown here is derived from an EMBL/GenBank/DDBJ whole genome shotgun (WGS) entry which is preliminary data.</text>
</comment>
<evidence type="ECO:0000259" key="2">
    <source>
        <dbReference type="Pfam" id="PF05375"/>
    </source>
</evidence>
<evidence type="ECO:0000256" key="1">
    <source>
        <dbReference type="SAM" id="SignalP"/>
    </source>
</evidence>
<feature type="signal peptide" evidence="1">
    <location>
        <begin position="1"/>
        <end position="20"/>
    </location>
</feature>
<evidence type="ECO:0000313" key="3">
    <source>
        <dbReference type="EMBL" id="KAF2888312.1"/>
    </source>
</evidence>
<feature type="chain" id="PRO_5035450911" description="Pacifastin domain-containing protein" evidence="1">
    <location>
        <begin position="21"/>
        <end position="101"/>
    </location>
</feature>
<evidence type="ECO:0000313" key="4">
    <source>
        <dbReference type="Proteomes" id="UP000801492"/>
    </source>
</evidence>
<organism evidence="3 4">
    <name type="scientific">Ignelater luminosus</name>
    <name type="common">Cucubano</name>
    <name type="synonym">Pyrophorus luminosus</name>
    <dbReference type="NCBI Taxonomy" id="2038154"/>
    <lineage>
        <taxon>Eukaryota</taxon>
        <taxon>Metazoa</taxon>
        <taxon>Ecdysozoa</taxon>
        <taxon>Arthropoda</taxon>
        <taxon>Hexapoda</taxon>
        <taxon>Insecta</taxon>
        <taxon>Pterygota</taxon>
        <taxon>Neoptera</taxon>
        <taxon>Endopterygota</taxon>
        <taxon>Coleoptera</taxon>
        <taxon>Polyphaga</taxon>
        <taxon>Elateriformia</taxon>
        <taxon>Elateroidea</taxon>
        <taxon>Elateridae</taxon>
        <taxon>Agrypninae</taxon>
        <taxon>Pyrophorini</taxon>
        <taxon>Ignelater</taxon>
    </lineage>
</organism>
<accession>A0A8K0G4P1</accession>
<dbReference type="EMBL" id="VTPC01078399">
    <property type="protein sequence ID" value="KAF2888312.1"/>
    <property type="molecule type" value="Genomic_DNA"/>
</dbReference>
<name>A0A8K0G4P1_IGNLU</name>
<dbReference type="Proteomes" id="UP000801492">
    <property type="component" value="Unassembled WGS sequence"/>
</dbReference>
<protein>
    <recommendedName>
        <fullName evidence="2">Pacifastin domain-containing protein</fullName>
    </recommendedName>
</protein>